<dbReference type="InterPro" id="IPR053986">
    <property type="entry name" value="GPR128_GAIN_subdom_B"/>
</dbReference>
<dbReference type="Pfam" id="PF01825">
    <property type="entry name" value="GPS"/>
    <property type="match status" value="1"/>
</dbReference>
<feature type="domain" description="GAIN-B" evidence="7">
    <location>
        <begin position="303"/>
        <end position="448"/>
    </location>
</feature>
<evidence type="ECO:0000259" key="7">
    <source>
        <dbReference type="PROSITE" id="PS50221"/>
    </source>
</evidence>
<sequence length="809" mass="90799">MPSLRWVRILVGITCCAVTVTLWALCIWQLVLRFKTDTTELVVRPCFCLNGGVCQDGACVCPEEWVGSLCEIVNFCEASTFTGNISENIIKNLTFERIIVGKYGNSKEKCEPDTVNGNTSIAIRLCSREGRTPTLEPPKILNCNENLDTLASQVETVDSSNVSAIASNTQILTSMPDQLTTQNISAAANIAVQIMKKPNVSEDSQASVAVMATVSQLLDANETEFTHNNLVNVTTSLTKTMEEFSLTGNISQPNIAIQSAPLKLSSSTILFSAQKGKSLCVVGFTWTRRYVPEILMHPLLIFADISLGYYQSTKLEIQENVPGLIGDLNTEVQILFNIINSNNGRVGFVLYQNDKLFQSRIYQSRNSFSKQIVSGNIDGGRTSSVEIAFSPKYNTSELQLRDHACVFWDYAVDDWSTAGCAKARDQFLRCRCNHTTNFAVLMAFQIKYKYAKPLEYISYIGVGLSIAGLVITILFQIFTRKTRKPSVTWMLVSLCFSMLIFNIIFISGIENQNARNHSSNTTSYYQQYLPYDAASNTLLTSDMVDPPADSWCTVVAVLLHYFLLATFTWTALNSARLYLLLLRALKPLPGHFLITMAGIGWGIPAVVVAITLGATYREGKALNYRQEEFCWLAALDQNQNFSMQKPMLWSFLLPVALILLFNISIFIKITVSVLWKKNKNLTRNKKDSFMKKMIGTISIVVVLGITWTIGYLMLISHEETNLFFSYLFCILNATQGLQICILYTFRSPIFKKKVSEVFCVFWVPEVPLYLHSKTYTVSKSESAKHPQETFRPIQTFSENISLSAFPKWR</sequence>
<comment type="subcellular location">
    <subcellularLocation>
        <location evidence="1">Membrane</location>
        <topology evidence="1">Multi-pass membrane protein</topology>
    </subcellularLocation>
</comment>
<dbReference type="InterPro" id="IPR057244">
    <property type="entry name" value="GAIN_B"/>
</dbReference>
<dbReference type="InterPro" id="IPR053066">
    <property type="entry name" value="ADGR_G7"/>
</dbReference>
<dbReference type="PROSITE" id="PS50221">
    <property type="entry name" value="GAIN_B"/>
    <property type="match status" value="1"/>
</dbReference>
<proteinExistence type="predicted"/>
<dbReference type="Pfam" id="PF22261">
    <property type="entry name" value="GPR128_GAIN_subdom_B"/>
    <property type="match status" value="1"/>
</dbReference>
<protein>
    <submittedName>
        <fullName evidence="9">AGRG7 protein</fullName>
    </submittedName>
</protein>
<keyword evidence="3 6" id="KW-1133">Transmembrane helix</keyword>
<feature type="transmembrane region" description="Helical" evidence="6">
    <location>
        <begin position="723"/>
        <end position="745"/>
    </location>
</feature>
<feature type="transmembrane region" description="Helical" evidence="6">
    <location>
        <begin position="592"/>
        <end position="616"/>
    </location>
</feature>
<organism evidence="9 10">
    <name type="scientific">Mesembrinibis cayennensis</name>
    <dbReference type="NCBI Taxonomy" id="1118748"/>
    <lineage>
        <taxon>Eukaryota</taxon>
        <taxon>Metazoa</taxon>
        <taxon>Chordata</taxon>
        <taxon>Craniata</taxon>
        <taxon>Vertebrata</taxon>
        <taxon>Euteleostomi</taxon>
        <taxon>Archelosauria</taxon>
        <taxon>Archosauria</taxon>
        <taxon>Dinosauria</taxon>
        <taxon>Saurischia</taxon>
        <taxon>Theropoda</taxon>
        <taxon>Coelurosauria</taxon>
        <taxon>Aves</taxon>
        <taxon>Neognathae</taxon>
        <taxon>Neoaves</taxon>
        <taxon>Aequornithes</taxon>
        <taxon>Pelecaniformes</taxon>
        <taxon>Threskiornithidae</taxon>
        <taxon>Mesembrinibis</taxon>
    </lineage>
</organism>
<evidence type="ECO:0000256" key="6">
    <source>
        <dbReference type="SAM" id="Phobius"/>
    </source>
</evidence>
<dbReference type="SMART" id="SM00303">
    <property type="entry name" value="GPS"/>
    <property type="match status" value="1"/>
</dbReference>
<dbReference type="InterPro" id="IPR017981">
    <property type="entry name" value="GPCR_2-like_7TM"/>
</dbReference>
<dbReference type="GO" id="GO:0004930">
    <property type="term" value="F:G protein-coupled receptor activity"/>
    <property type="evidence" value="ECO:0007669"/>
    <property type="project" value="InterPro"/>
</dbReference>
<dbReference type="Gene3D" id="2.60.220.50">
    <property type="match status" value="1"/>
</dbReference>
<dbReference type="PANTHER" id="PTHR47767">
    <property type="entry name" value="ADHESION G PROTEIN-COUPLED RECEPTOR G7"/>
    <property type="match status" value="1"/>
</dbReference>
<feature type="non-terminal residue" evidence="9">
    <location>
        <position position="1"/>
    </location>
</feature>
<dbReference type="EMBL" id="VXAT01008508">
    <property type="protein sequence ID" value="NXL04477.1"/>
    <property type="molecule type" value="Genomic_DNA"/>
</dbReference>
<comment type="caution">
    <text evidence="9">The sequence shown here is derived from an EMBL/GenBank/DDBJ whole genome shotgun (WGS) entry which is preliminary data.</text>
</comment>
<gene>
    <name evidence="9" type="primary">Adgrg7</name>
    <name evidence="9" type="ORF">MESCAY_R02312</name>
</gene>
<dbReference type="InterPro" id="IPR047938">
    <property type="entry name" value="GPR128_7tmB2"/>
</dbReference>
<evidence type="ECO:0000259" key="8">
    <source>
        <dbReference type="PROSITE" id="PS50261"/>
    </source>
</evidence>
<dbReference type="Pfam" id="PF00002">
    <property type="entry name" value="7tm_2"/>
    <property type="match status" value="1"/>
</dbReference>
<keyword evidence="5" id="KW-1015">Disulfide bond</keyword>
<evidence type="ECO:0000313" key="9">
    <source>
        <dbReference type="EMBL" id="NXL04477.1"/>
    </source>
</evidence>
<dbReference type="GO" id="GO:0016020">
    <property type="term" value="C:membrane"/>
    <property type="evidence" value="ECO:0007669"/>
    <property type="project" value="UniProtKB-SubCell"/>
</dbReference>
<dbReference type="CDD" id="cd00054">
    <property type="entry name" value="EGF_CA"/>
    <property type="match status" value="1"/>
</dbReference>
<dbReference type="PRINTS" id="PR00249">
    <property type="entry name" value="GPCRSECRETIN"/>
</dbReference>
<evidence type="ECO:0000256" key="1">
    <source>
        <dbReference type="ARBA" id="ARBA00004141"/>
    </source>
</evidence>
<dbReference type="InterPro" id="IPR053985">
    <property type="entry name" value="GPR128_GAIN_subdom_A"/>
</dbReference>
<evidence type="ECO:0000256" key="3">
    <source>
        <dbReference type="ARBA" id="ARBA00022989"/>
    </source>
</evidence>
<reference evidence="9 10" key="1">
    <citation type="submission" date="2019-09" db="EMBL/GenBank/DDBJ databases">
        <title>Bird 10,000 Genomes (B10K) Project - Family phase.</title>
        <authorList>
            <person name="Zhang G."/>
        </authorList>
    </citation>
    <scope>NUCLEOTIDE SEQUENCE [LARGE SCALE GENOMIC DNA]</scope>
    <source>
        <strain evidence="9">B10K-DU-001-44</strain>
        <tissue evidence="9">Muscle</tissue>
    </source>
</reference>
<dbReference type="InterPro" id="IPR000832">
    <property type="entry name" value="GPCR_2_secretin-like"/>
</dbReference>
<name>A0A7L0PEV9_9AVES</name>
<dbReference type="GO" id="GO:0007166">
    <property type="term" value="P:cell surface receptor signaling pathway"/>
    <property type="evidence" value="ECO:0007669"/>
    <property type="project" value="InterPro"/>
</dbReference>
<evidence type="ECO:0000256" key="4">
    <source>
        <dbReference type="ARBA" id="ARBA00023136"/>
    </source>
</evidence>
<feature type="transmembrane region" description="Helical" evidence="6">
    <location>
        <begin position="696"/>
        <end position="717"/>
    </location>
</feature>
<evidence type="ECO:0000256" key="2">
    <source>
        <dbReference type="ARBA" id="ARBA00022692"/>
    </source>
</evidence>
<dbReference type="Gene3D" id="1.20.1070.10">
    <property type="entry name" value="Rhodopsin 7-helix transmembrane proteins"/>
    <property type="match status" value="1"/>
</dbReference>
<keyword evidence="10" id="KW-1185">Reference proteome</keyword>
<dbReference type="SUPFAM" id="SSF81321">
    <property type="entry name" value="Family A G protein-coupled receptor-like"/>
    <property type="match status" value="1"/>
</dbReference>
<feature type="transmembrane region" description="Helical" evidence="6">
    <location>
        <begin position="456"/>
        <end position="475"/>
    </location>
</feature>
<dbReference type="Pfam" id="PF22259">
    <property type="entry name" value="GPR128_GAIN_subdomA"/>
    <property type="match status" value="1"/>
</dbReference>
<dbReference type="InterPro" id="IPR053984">
    <property type="entry name" value="GPR128_N"/>
</dbReference>
<dbReference type="PANTHER" id="PTHR47767:SF1">
    <property type="entry name" value="ADHESION G PROTEIN-COUPLED RECEPTOR G7"/>
    <property type="match status" value="1"/>
</dbReference>
<keyword evidence="4 6" id="KW-0472">Membrane</keyword>
<dbReference type="CDD" id="cd15257">
    <property type="entry name" value="7tmB2_GPR128"/>
    <property type="match status" value="1"/>
</dbReference>
<accession>A0A7L0PEV9</accession>
<feature type="non-terminal residue" evidence="9">
    <location>
        <position position="809"/>
    </location>
</feature>
<dbReference type="Proteomes" id="UP000574277">
    <property type="component" value="Unassembled WGS sequence"/>
</dbReference>
<dbReference type="PROSITE" id="PS50261">
    <property type="entry name" value="G_PROTEIN_RECEP_F2_4"/>
    <property type="match status" value="1"/>
</dbReference>
<dbReference type="Gene3D" id="2.10.25.10">
    <property type="entry name" value="Laminin"/>
    <property type="match status" value="1"/>
</dbReference>
<feature type="transmembrane region" description="Helical" evidence="6">
    <location>
        <begin position="651"/>
        <end position="675"/>
    </location>
</feature>
<feature type="domain" description="G-protein coupled receptors family 2 profile 2" evidence="8">
    <location>
        <begin position="454"/>
        <end position="747"/>
    </location>
</feature>
<dbReference type="InterPro" id="IPR000203">
    <property type="entry name" value="GPS"/>
</dbReference>
<feature type="transmembrane region" description="Helical" evidence="6">
    <location>
        <begin position="548"/>
        <end position="572"/>
    </location>
</feature>
<dbReference type="InterPro" id="IPR046338">
    <property type="entry name" value="GAIN_dom_sf"/>
</dbReference>
<evidence type="ECO:0000256" key="5">
    <source>
        <dbReference type="ARBA" id="ARBA00023157"/>
    </source>
</evidence>
<dbReference type="AlphaFoldDB" id="A0A7L0PEV9"/>
<keyword evidence="2 6" id="KW-0812">Transmembrane</keyword>
<evidence type="ECO:0000313" key="10">
    <source>
        <dbReference type="Proteomes" id="UP000574277"/>
    </source>
</evidence>
<dbReference type="Pfam" id="PF22257">
    <property type="entry name" value="GPR128_N"/>
    <property type="match status" value="1"/>
</dbReference>
<feature type="transmembrane region" description="Helical" evidence="6">
    <location>
        <begin position="487"/>
        <end position="509"/>
    </location>
</feature>